<evidence type="ECO:0000256" key="1">
    <source>
        <dbReference type="ARBA" id="ARBA00001917"/>
    </source>
</evidence>
<evidence type="ECO:0000256" key="3">
    <source>
        <dbReference type="ARBA" id="ARBA00038054"/>
    </source>
</evidence>
<dbReference type="InterPro" id="IPR012349">
    <property type="entry name" value="Split_barrel_FMN-bd"/>
</dbReference>
<feature type="domain" description="Flavin reductase like" evidence="4">
    <location>
        <begin position="10"/>
        <end position="158"/>
    </location>
</feature>
<keyword evidence="2" id="KW-0285">Flavoprotein</keyword>
<dbReference type="Gene3D" id="2.30.110.10">
    <property type="entry name" value="Electron Transport, Fmn-binding Protein, Chain A"/>
    <property type="match status" value="1"/>
</dbReference>
<gene>
    <name evidence="5" type="ORF">METZ01_LOCUS4229</name>
</gene>
<name>A0A381NA28_9ZZZZ</name>
<comment type="similarity">
    <text evidence="3">Belongs to the flavoredoxin family.</text>
</comment>
<protein>
    <recommendedName>
        <fullName evidence="4">Flavin reductase like domain-containing protein</fullName>
    </recommendedName>
</protein>
<organism evidence="5">
    <name type="scientific">marine metagenome</name>
    <dbReference type="NCBI Taxonomy" id="408172"/>
    <lineage>
        <taxon>unclassified sequences</taxon>
        <taxon>metagenomes</taxon>
        <taxon>ecological metagenomes</taxon>
    </lineage>
</organism>
<dbReference type="SUPFAM" id="SSF50475">
    <property type="entry name" value="FMN-binding split barrel"/>
    <property type="match status" value="1"/>
</dbReference>
<dbReference type="InterPro" id="IPR052174">
    <property type="entry name" value="Flavoredoxin"/>
</dbReference>
<proteinExistence type="inferred from homology"/>
<evidence type="ECO:0000313" key="5">
    <source>
        <dbReference type="EMBL" id="SUZ51375.1"/>
    </source>
</evidence>
<evidence type="ECO:0000256" key="2">
    <source>
        <dbReference type="ARBA" id="ARBA00022630"/>
    </source>
</evidence>
<evidence type="ECO:0000259" key="4">
    <source>
        <dbReference type="SMART" id="SM00903"/>
    </source>
</evidence>
<sequence length="189" mass="20929">MEYSGIAPMMGTLWSPLAAVTSHWQGKDNVQMAVAIAAASIVPDRPRVAVQLYKTNLSHDMVFSAGAFALNFLRPDQLDLIGDFGLASGRDKDKLEGVGKTTDKSGSPLLTDCFGYLDCRVINAMDGGDMTCFLADVIDGKTLSQGEPLWWRDARRKLPPEWLERWENKQTSEIATSRATMDQINRTSW</sequence>
<dbReference type="AlphaFoldDB" id="A0A381NA28"/>
<dbReference type="PANTHER" id="PTHR43567:SF1">
    <property type="entry name" value="FLAVOREDOXIN"/>
    <property type="match status" value="1"/>
</dbReference>
<accession>A0A381NA28</accession>
<dbReference type="GO" id="GO:0010181">
    <property type="term" value="F:FMN binding"/>
    <property type="evidence" value="ECO:0007669"/>
    <property type="project" value="InterPro"/>
</dbReference>
<dbReference type="PANTHER" id="PTHR43567">
    <property type="entry name" value="FLAVOREDOXIN-RELATED-RELATED"/>
    <property type="match status" value="1"/>
</dbReference>
<comment type="cofactor">
    <cofactor evidence="1">
        <name>FMN</name>
        <dbReference type="ChEBI" id="CHEBI:58210"/>
    </cofactor>
</comment>
<reference evidence="5" key="1">
    <citation type="submission" date="2018-05" db="EMBL/GenBank/DDBJ databases">
        <authorList>
            <person name="Lanie J.A."/>
            <person name="Ng W.-L."/>
            <person name="Kazmierczak K.M."/>
            <person name="Andrzejewski T.M."/>
            <person name="Davidsen T.M."/>
            <person name="Wayne K.J."/>
            <person name="Tettelin H."/>
            <person name="Glass J.I."/>
            <person name="Rusch D."/>
            <person name="Podicherti R."/>
            <person name="Tsui H.-C.T."/>
            <person name="Winkler M.E."/>
        </authorList>
    </citation>
    <scope>NUCLEOTIDE SEQUENCE</scope>
</reference>
<dbReference type="EMBL" id="UINC01000221">
    <property type="protein sequence ID" value="SUZ51375.1"/>
    <property type="molecule type" value="Genomic_DNA"/>
</dbReference>
<dbReference type="InterPro" id="IPR002563">
    <property type="entry name" value="Flavin_Rdtase-like_dom"/>
</dbReference>
<dbReference type="Pfam" id="PF01613">
    <property type="entry name" value="Flavin_Reduct"/>
    <property type="match status" value="1"/>
</dbReference>
<dbReference type="SMART" id="SM00903">
    <property type="entry name" value="Flavin_Reduct"/>
    <property type="match status" value="1"/>
</dbReference>